<keyword evidence="8 13" id="KW-1133">Transmembrane helix</keyword>
<dbReference type="Pfam" id="PF00895">
    <property type="entry name" value="ATP-synt_8"/>
    <property type="match status" value="1"/>
</dbReference>
<dbReference type="InterPro" id="IPR001421">
    <property type="entry name" value="ATP8_metazoa"/>
</dbReference>
<evidence type="ECO:0000256" key="13">
    <source>
        <dbReference type="SAM" id="Phobius"/>
    </source>
</evidence>
<comment type="subcellular location">
    <subcellularLocation>
        <location evidence="1 12">Mitochondrion membrane</location>
        <topology evidence="1 12">Single-pass membrane protein</topology>
    </subcellularLocation>
</comment>
<comment type="subunit">
    <text evidence="3">F-type ATPases have 2 components, CF(1) - the catalytic core - and CF(0) - the membrane proton channel.</text>
</comment>
<keyword evidence="11 13" id="KW-0472">Membrane</keyword>
<evidence type="ECO:0000256" key="4">
    <source>
        <dbReference type="ARBA" id="ARBA00022448"/>
    </source>
</evidence>
<evidence type="ECO:0000313" key="14">
    <source>
        <dbReference type="EMBL" id="CAQ52925.1"/>
    </source>
</evidence>
<proteinExistence type="inferred from homology"/>
<dbReference type="EMBL" id="AM996900">
    <property type="protein sequence ID" value="CAQ52925.1"/>
    <property type="molecule type" value="Genomic_DNA"/>
</dbReference>
<dbReference type="GO" id="GO:0031966">
    <property type="term" value="C:mitochondrial membrane"/>
    <property type="evidence" value="ECO:0007669"/>
    <property type="project" value="UniProtKB-SubCell"/>
</dbReference>
<evidence type="ECO:0000256" key="7">
    <source>
        <dbReference type="ARBA" id="ARBA00022781"/>
    </source>
</evidence>
<name>B5WZ36_9HEMI</name>
<dbReference type="GO" id="GO:0045259">
    <property type="term" value="C:proton-transporting ATP synthase complex"/>
    <property type="evidence" value="ECO:0007669"/>
    <property type="project" value="UniProtKB-KW"/>
</dbReference>
<evidence type="ECO:0000256" key="11">
    <source>
        <dbReference type="ARBA" id="ARBA00023136"/>
    </source>
</evidence>
<keyword evidence="7 12" id="KW-0375">Hydrogen ion transport</keyword>
<comment type="similarity">
    <text evidence="2 12">Belongs to the ATPase protein 8 family.</text>
</comment>
<geneLocation type="mitochondrion" evidence="14"/>
<gene>
    <name evidence="14" type="primary">atp8</name>
</gene>
<feature type="transmembrane region" description="Helical" evidence="13">
    <location>
        <begin position="6"/>
        <end position="31"/>
    </location>
</feature>
<protein>
    <recommendedName>
        <fullName evidence="12">ATP synthase complex subunit 8</fullName>
    </recommendedName>
</protein>
<sequence>MPQMAPMNWLILFMFFMLMFFITLNIIYFIFNKTNKKKNKTLKIWKNYNKFI</sequence>
<dbReference type="AlphaFoldDB" id="B5WZ36"/>
<dbReference type="GO" id="GO:0015078">
    <property type="term" value="F:proton transmembrane transporter activity"/>
    <property type="evidence" value="ECO:0007669"/>
    <property type="project" value="InterPro"/>
</dbReference>
<keyword evidence="10 12" id="KW-0496">Mitochondrion</keyword>
<organism evidence="14">
    <name type="scientific">Geoica setulosa</name>
    <dbReference type="NCBI Taxonomy" id="527644"/>
    <lineage>
        <taxon>Eukaryota</taxon>
        <taxon>Metazoa</taxon>
        <taxon>Ecdysozoa</taxon>
        <taxon>Arthropoda</taxon>
        <taxon>Hexapoda</taxon>
        <taxon>Insecta</taxon>
        <taxon>Pterygota</taxon>
        <taxon>Neoptera</taxon>
        <taxon>Paraneoptera</taxon>
        <taxon>Hemiptera</taxon>
        <taxon>Sternorrhyncha</taxon>
        <taxon>Aphidomorpha</taxon>
        <taxon>Aphidoidea</taxon>
        <taxon>Aphididae</taxon>
        <taxon>Eriosomatinae</taxon>
        <taxon>Fordini</taxon>
        <taxon>Geoica</taxon>
    </lineage>
</organism>
<keyword evidence="6 12" id="KW-0812">Transmembrane</keyword>
<evidence type="ECO:0000256" key="3">
    <source>
        <dbReference type="ARBA" id="ARBA00011291"/>
    </source>
</evidence>
<keyword evidence="5 12" id="KW-0138">CF(0)</keyword>
<keyword evidence="4 12" id="KW-0813">Transport</keyword>
<dbReference type="GO" id="GO:0015986">
    <property type="term" value="P:proton motive force-driven ATP synthesis"/>
    <property type="evidence" value="ECO:0007669"/>
    <property type="project" value="InterPro"/>
</dbReference>
<evidence type="ECO:0000256" key="8">
    <source>
        <dbReference type="ARBA" id="ARBA00022989"/>
    </source>
</evidence>
<evidence type="ECO:0000256" key="2">
    <source>
        <dbReference type="ARBA" id="ARBA00008892"/>
    </source>
</evidence>
<evidence type="ECO:0000256" key="12">
    <source>
        <dbReference type="RuleBase" id="RU003661"/>
    </source>
</evidence>
<accession>B5WZ36</accession>
<reference evidence="14" key="1">
    <citation type="journal article" date="2009" name="Syst. Entomol.">
        <title>Molecular phylogeny of Iberian Fordini (Aphididae:Eriosomatinae): implications for the taxonomy of genera Forda and Paracletus.</title>
        <authorList>
            <person name="Ortiz-Rivas B."/>
            <person name="Martinez-Torres D."/>
            <person name="Perez Hidalgo N."/>
        </authorList>
    </citation>
    <scope>NUCLEOTIDE SEQUENCE</scope>
    <source>
        <strain evidence="14">So7890</strain>
    </source>
</reference>
<evidence type="ECO:0000256" key="6">
    <source>
        <dbReference type="ARBA" id="ARBA00022692"/>
    </source>
</evidence>
<evidence type="ECO:0000256" key="1">
    <source>
        <dbReference type="ARBA" id="ARBA00004304"/>
    </source>
</evidence>
<evidence type="ECO:0000256" key="10">
    <source>
        <dbReference type="ARBA" id="ARBA00023128"/>
    </source>
</evidence>
<evidence type="ECO:0000256" key="5">
    <source>
        <dbReference type="ARBA" id="ARBA00022547"/>
    </source>
</evidence>
<evidence type="ECO:0000256" key="9">
    <source>
        <dbReference type="ARBA" id="ARBA00023065"/>
    </source>
</evidence>
<keyword evidence="9 12" id="KW-0406">Ion transport</keyword>